<dbReference type="GO" id="GO:0070740">
    <property type="term" value="F:tubulin-glutamic acid ligase activity"/>
    <property type="evidence" value="ECO:0007669"/>
    <property type="project" value="TreeGrafter"/>
</dbReference>
<dbReference type="GO" id="GO:0036064">
    <property type="term" value="C:ciliary basal body"/>
    <property type="evidence" value="ECO:0007669"/>
    <property type="project" value="TreeGrafter"/>
</dbReference>
<dbReference type="PROSITE" id="PS51221">
    <property type="entry name" value="TTL"/>
    <property type="match status" value="1"/>
</dbReference>
<dbReference type="EMBL" id="JAGRRH010000001">
    <property type="protein sequence ID" value="KAG7374822.1"/>
    <property type="molecule type" value="Genomic_DNA"/>
</dbReference>
<sequence>MHPPSSISIQLQKRRNVQRDSRRHRPYSGAFGSTTTLLLILAVVSITISTISIVVQHRNASMHQTVMHQLEEDMTTSIGVWKQTQQQRRRRRDAHRHLQRTLTPVPDHAKKLFWMKFSPHHKLYEPVARAFHSRGWSLTRQQHKAHVIWRDQPTSPRGIYTRLQPWQRYNQLPHTDAWDDKDALAQRMEEYYRETDTEPLHSFPESYVLHQPKALQRFQQRLNNGGGLDIPWVLKQPTVNMGKGVTILGPQSKELKNIVQTVQKKLKDQTEDSDDEDPPRLVIQQYICNEMTYQGRKIDFRVFWMVASVDPLIVLYHTQHNYVRIGHALYDESNFASTKSHLTTHTFGAEEGKLTWEQFRAFVQEQYDKTLKPQLSTGQLNNIPRLLHPSHAKPFQHVEQQIKTVLSHIVDAYKDITFHSHPHEMTSENVFAVHAADMILDNNFDVFLIEGTDGPGKDEDYDFRIDMHNAIFGEMVDVLEYIVQQQENGKAVDVDEMKEIGILGGYDVIYNQPPEEDQAWMFDYRFERLPQKGCGSHSSQVQVVGSTESATDTLTQSTAKTFYMPGRVFSDGEPVTRSFRRLGYRPVDDIADAQIIYNRVENEHLPSERMQPYQFVSPFPNEVDIFHHLETYLDRTMSRGVVCNPLLYNGSQDRRFQIVVYWLILSTDPLLALYHDGFIYLPYSASDEMEFISAAKGEMPTWRGSWISLEKQLRQQQVKFSGRETAMDHVRGQLKQALVPIARVFATKATQYNQLNDIAQRHCGLFAAEFEIDQHLNVFLTQLHDDLVAGEEHQYIVDLHDELYGKTLGMLECLNSTTFTTHGRNSRQSWKTLKILTQDKMGGFQWLVHPATSAGPKQWTFQHNSGKQRARECKSKVERLDITEDAINWEKQRTSI</sequence>
<gene>
    <name evidence="6" type="ORF">IV203_013917</name>
</gene>
<keyword evidence="3" id="KW-0067">ATP-binding</keyword>
<accession>A0A9K3M6D3</accession>
<protein>
    <submittedName>
        <fullName evidence="6">Tubulin-tyrosine ligase family protein</fullName>
    </submittedName>
</protein>
<dbReference type="PANTHER" id="PTHR12241">
    <property type="entry name" value="TUBULIN POLYGLUTAMYLASE"/>
    <property type="match status" value="1"/>
</dbReference>
<keyword evidence="5" id="KW-0812">Transmembrane</keyword>
<dbReference type="GO" id="GO:0015631">
    <property type="term" value="F:tubulin binding"/>
    <property type="evidence" value="ECO:0007669"/>
    <property type="project" value="TreeGrafter"/>
</dbReference>
<feature type="region of interest" description="Disordered" evidence="4">
    <location>
        <begin position="1"/>
        <end position="28"/>
    </location>
</feature>
<dbReference type="GO" id="GO:0000226">
    <property type="term" value="P:microtubule cytoskeleton organization"/>
    <property type="evidence" value="ECO:0007669"/>
    <property type="project" value="TreeGrafter"/>
</dbReference>
<evidence type="ECO:0000256" key="2">
    <source>
        <dbReference type="ARBA" id="ARBA00022741"/>
    </source>
</evidence>
<keyword evidence="7" id="KW-1185">Reference proteome</keyword>
<keyword evidence="2" id="KW-0547">Nucleotide-binding</keyword>
<dbReference type="Pfam" id="PF03133">
    <property type="entry name" value="TTL"/>
    <property type="match status" value="1"/>
</dbReference>
<comment type="caution">
    <text evidence="6">The sequence shown here is derived from an EMBL/GenBank/DDBJ whole genome shotgun (WGS) entry which is preliminary data.</text>
</comment>
<proteinExistence type="predicted"/>
<keyword evidence="5" id="KW-1133">Transmembrane helix</keyword>
<evidence type="ECO:0000256" key="1">
    <source>
        <dbReference type="ARBA" id="ARBA00022598"/>
    </source>
</evidence>
<dbReference type="AlphaFoldDB" id="A0A9K3M6D3"/>
<reference evidence="6" key="2">
    <citation type="submission" date="2021-04" db="EMBL/GenBank/DDBJ databases">
        <authorList>
            <person name="Podell S."/>
        </authorList>
    </citation>
    <scope>NUCLEOTIDE SEQUENCE</scope>
    <source>
        <strain evidence="6">Hildebrandi</strain>
    </source>
</reference>
<feature type="transmembrane region" description="Helical" evidence="5">
    <location>
        <begin position="29"/>
        <end position="55"/>
    </location>
</feature>
<evidence type="ECO:0000256" key="4">
    <source>
        <dbReference type="SAM" id="MobiDB-lite"/>
    </source>
</evidence>
<evidence type="ECO:0000256" key="3">
    <source>
        <dbReference type="ARBA" id="ARBA00022840"/>
    </source>
</evidence>
<organism evidence="6 7">
    <name type="scientific">Nitzschia inconspicua</name>
    <dbReference type="NCBI Taxonomy" id="303405"/>
    <lineage>
        <taxon>Eukaryota</taxon>
        <taxon>Sar</taxon>
        <taxon>Stramenopiles</taxon>
        <taxon>Ochrophyta</taxon>
        <taxon>Bacillariophyta</taxon>
        <taxon>Bacillariophyceae</taxon>
        <taxon>Bacillariophycidae</taxon>
        <taxon>Bacillariales</taxon>
        <taxon>Bacillariaceae</taxon>
        <taxon>Nitzschia</taxon>
    </lineage>
</organism>
<dbReference type="Proteomes" id="UP000693970">
    <property type="component" value="Unassembled WGS sequence"/>
</dbReference>
<dbReference type="OrthoDB" id="202825at2759"/>
<evidence type="ECO:0000256" key="5">
    <source>
        <dbReference type="SAM" id="Phobius"/>
    </source>
</evidence>
<evidence type="ECO:0000313" key="7">
    <source>
        <dbReference type="Proteomes" id="UP000693970"/>
    </source>
</evidence>
<keyword evidence="5" id="KW-0472">Membrane</keyword>
<evidence type="ECO:0000313" key="6">
    <source>
        <dbReference type="EMBL" id="KAG7374822.1"/>
    </source>
</evidence>
<feature type="compositionally biased region" description="Polar residues" evidence="4">
    <location>
        <begin position="1"/>
        <end position="11"/>
    </location>
</feature>
<feature type="compositionally biased region" description="Basic residues" evidence="4">
    <location>
        <begin position="12"/>
        <end position="26"/>
    </location>
</feature>
<name>A0A9K3M6D3_9STRA</name>
<dbReference type="InterPro" id="IPR004344">
    <property type="entry name" value="TTL/TTLL_fam"/>
</dbReference>
<reference evidence="6" key="1">
    <citation type="journal article" date="2021" name="Sci. Rep.">
        <title>Diploid genomic architecture of Nitzschia inconspicua, an elite biomass production diatom.</title>
        <authorList>
            <person name="Oliver A."/>
            <person name="Podell S."/>
            <person name="Pinowska A."/>
            <person name="Traller J.C."/>
            <person name="Smith S.R."/>
            <person name="McClure R."/>
            <person name="Beliaev A."/>
            <person name="Bohutskyi P."/>
            <person name="Hill E.A."/>
            <person name="Rabines A."/>
            <person name="Zheng H."/>
            <person name="Allen L.Z."/>
            <person name="Kuo A."/>
            <person name="Grigoriev I.V."/>
            <person name="Allen A.E."/>
            <person name="Hazlebeck D."/>
            <person name="Allen E.E."/>
        </authorList>
    </citation>
    <scope>NUCLEOTIDE SEQUENCE</scope>
    <source>
        <strain evidence="6">Hildebrandi</strain>
    </source>
</reference>
<dbReference type="GO" id="GO:0005524">
    <property type="term" value="F:ATP binding"/>
    <property type="evidence" value="ECO:0007669"/>
    <property type="project" value="UniProtKB-KW"/>
</dbReference>
<keyword evidence="1 6" id="KW-0436">Ligase</keyword>